<evidence type="ECO:0000259" key="1">
    <source>
        <dbReference type="Pfam" id="PF12680"/>
    </source>
</evidence>
<feature type="domain" description="SnoaL-like" evidence="1">
    <location>
        <begin position="9"/>
        <end position="106"/>
    </location>
</feature>
<organism evidence="2 3">
    <name type="scientific">Egicoccus halophilus</name>
    <dbReference type="NCBI Taxonomy" id="1670830"/>
    <lineage>
        <taxon>Bacteria</taxon>
        <taxon>Bacillati</taxon>
        <taxon>Actinomycetota</taxon>
        <taxon>Nitriliruptoria</taxon>
        <taxon>Egicoccales</taxon>
        <taxon>Egicoccaceae</taxon>
        <taxon>Egicoccus</taxon>
    </lineage>
</organism>
<keyword evidence="3" id="KW-1185">Reference proteome</keyword>
<evidence type="ECO:0000313" key="3">
    <source>
        <dbReference type="Proteomes" id="UP000650511"/>
    </source>
</evidence>
<dbReference type="Gene3D" id="3.10.450.50">
    <property type="match status" value="1"/>
</dbReference>
<evidence type="ECO:0000313" key="2">
    <source>
        <dbReference type="EMBL" id="GGI07684.1"/>
    </source>
</evidence>
<dbReference type="EMBL" id="BMHA01000009">
    <property type="protein sequence ID" value="GGI07684.1"/>
    <property type="molecule type" value="Genomic_DNA"/>
</dbReference>
<dbReference type="Proteomes" id="UP000650511">
    <property type="component" value="Unassembled WGS sequence"/>
</dbReference>
<dbReference type="AlphaFoldDB" id="A0A8J3EV98"/>
<dbReference type="InterPro" id="IPR037401">
    <property type="entry name" value="SnoaL-like"/>
</dbReference>
<gene>
    <name evidence="2" type="ORF">GCM10011354_25320</name>
</gene>
<dbReference type="SUPFAM" id="SSF54427">
    <property type="entry name" value="NTF2-like"/>
    <property type="match status" value="1"/>
</dbReference>
<accession>A0A8J3EV98</accession>
<comment type="caution">
    <text evidence="2">The sequence shown here is derived from an EMBL/GenBank/DDBJ whole genome shotgun (WGS) entry which is preliminary data.</text>
</comment>
<reference evidence="2" key="2">
    <citation type="submission" date="2020-09" db="EMBL/GenBank/DDBJ databases">
        <authorList>
            <person name="Sun Q."/>
            <person name="Zhou Y."/>
        </authorList>
    </citation>
    <scope>NUCLEOTIDE SEQUENCE</scope>
    <source>
        <strain evidence="2">CGMCC 1.14988</strain>
    </source>
</reference>
<reference evidence="2" key="1">
    <citation type="journal article" date="2014" name="Int. J. Syst. Evol. Microbiol.">
        <title>Complete genome sequence of Corynebacterium casei LMG S-19264T (=DSM 44701T), isolated from a smear-ripened cheese.</title>
        <authorList>
            <consortium name="US DOE Joint Genome Institute (JGI-PGF)"/>
            <person name="Walter F."/>
            <person name="Albersmeier A."/>
            <person name="Kalinowski J."/>
            <person name="Ruckert C."/>
        </authorList>
    </citation>
    <scope>NUCLEOTIDE SEQUENCE</scope>
    <source>
        <strain evidence="2">CGMCC 1.14988</strain>
    </source>
</reference>
<proteinExistence type="predicted"/>
<name>A0A8J3EV98_9ACTN</name>
<dbReference type="InterPro" id="IPR032710">
    <property type="entry name" value="NTF2-like_dom_sf"/>
</dbReference>
<sequence length="110" mass="12309">MWEQLSGMLVSSDVSGVPQLYAADALYLEPYNPPHRGNLLIQAYLKDWLGGKEELAVQAKRVIEAADGASLGVEWTISYTAAGRRWNNLPRASFFGFDATGRINYHRDYT</sequence>
<protein>
    <recommendedName>
        <fullName evidence="1">SnoaL-like domain-containing protein</fullName>
    </recommendedName>
</protein>
<dbReference type="Pfam" id="PF12680">
    <property type="entry name" value="SnoaL_2"/>
    <property type="match status" value="1"/>
</dbReference>